<reference evidence="2" key="1">
    <citation type="submission" date="2022-06" db="EMBL/GenBank/DDBJ databases">
        <title>Ornithinimicrobium JY.X270.</title>
        <authorList>
            <person name="Huang Y."/>
        </authorList>
    </citation>
    <scope>NUCLEOTIDE SEQUENCE</scope>
    <source>
        <strain evidence="2">JY.X270</strain>
    </source>
</reference>
<dbReference type="RefSeq" id="WP_252620857.1">
    <property type="nucleotide sequence ID" value="NZ_CP099490.1"/>
</dbReference>
<gene>
    <name evidence="2" type="ORF">NF557_16480</name>
</gene>
<dbReference type="InterPro" id="IPR029068">
    <property type="entry name" value="Glyas_Bleomycin-R_OHBP_Dase"/>
</dbReference>
<dbReference type="Pfam" id="PF13468">
    <property type="entry name" value="Glyoxalase_3"/>
    <property type="match status" value="1"/>
</dbReference>
<organism evidence="2 3">
    <name type="scientific">Ornithinimicrobium cryptoxanthini</name>
    <dbReference type="NCBI Taxonomy" id="2934161"/>
    <lineage>
        <taxon>Bacteria</taxon>
        <taxon>Bacillati</taxon>
        <taxon>Actinomycetota</taxon>
        <taxon>Actinomycetes</taxon>
        <taxon>Micrococcales</taxon>
        <taxon>Ornithinimicrobiaceae</taxon>
        <taxon>Ornithinimicrobium</taxon>
    </lineage>
</organism>
<sequence>MAAKLDHIIIGGPDLDDLEAYVEGQLGVAPRRGGSHQGWGTRNSLLGLGGRQYLELVAPDPDQPDPTRPRPFRVDELTGPTLVGWAVQVDDLPAVVARAREAGYDPGEPFTMSRKAPDGTELAWQMTPTETRDSGIPFLIDWGQTPHPSDGLPSVLFQTFRIKHPQVQDVTAALKAFGMARGPIQLRSGEPVRLSAVLMAEAGRVELG</sequence>
<proteinExistence type="predicted"/>
<accession>A0ABY4YHC8</accession>
<protein>
    <submittedName>
        <fullName evidence="2">VOC family protein</fullName>
    </submittedName>
</protein>
<evidence type="ECO:0000259" key="1">
    <source>
        <dbReference type="PROSITE" id="PS51819"/>
    </source>
</evidence>
<dbReference type="Gene3D" id="3.10.180.10">
    <property type="entry name" value="2,3-Dihydroxybiphenyl 1,2-Dioxygenase, domain 1"/>
    <property type="match status" value="1"/>
</dbReference>
<dbReference type="InterPro" id="IPR025870">
    <property type="entry name" value="Glyoxalase-like_dom"/>
</dbReference>
<evidence type="ECO:0000313" key="3">
    <source>
        <dbReference type="Proteomes" id="UP001056535"/>
    </source>
</evidence>
<dbReference type="PANTHER" id="PTHR40265:SF1">
    <property type="entry name" value="GLYOXALASE-LIKE DOMAIN-CONTAINING PROTEIN"/>
    <property type="match status" value="1"/>
</dbReference>
<feature type="domain" description="VOC" evidence="1">
    <location>
        <begin position="4"/>
        <end position="138"/>
    </location>
</feature>
<dbReference type="Proteomes" id="UP001056535">
    <property type="component" value="Chromosome"/>
</dbReference>
<dbReference type="PANTHER" id="PTHR40265">
    <property type="entry name" value="BLL2707 PROTEIN"/>
    <property type="match status" value="1"/>
</dbReference>
<dbReference type="InterPro" id="IPR037523">
    <property type="entry name" value="VOC_core"/>
</dbReference>
<dbReference type="EMBL" id="CP099490">
    <property type="protein sequence ID" value="USQ76162.1"/>
    <property type="molecule type" value="Genomic_DNA"/>
</dbReference>
<name>A0ABY4YHC8_9MICO</name>
<keyword evidence="3" id="KW-1185">Reference proteome</keyword>
<dbReference type="PROSITE" id="PS51819">
    <property type="entry name" value="VOC"/>
    <property type="match status" value="1"/>
</dbReference>
<dbReference type="SUPFAM" id="SSF54593">
    <property type="entry name" value="Glyoxalase/Bleomycin resistance protein/Dihydroxybiphenyl dioxygenase"/>
    <property type="match status" value="1"/>
</dbReference>
<evidence type="ECO:0000313" key="2">
    <source>
        <dbReference type="EMBL" id="USQ76162.1"/>
    </source>
</evidence>